<evidence type="ECO:0000313" key="1">
    <source>
        <dbReference type="EMBL" id="GAA3888340.1"/>
    </source>
</evidence>
<dbReference type="Proteomes" id="UP001499994">
    <property type="component" value="Unassembled WGS sequence"/>
</dbReference>
<dbReference type="EMBL" id="BAABDG010000002">
    <property type="protein sequence ID" value="GAA3888340.1"/>
    <property type="molecule type" value="Genomic_DNA"/>
</dbReference>
<dbReference type="Gene3D" id="2.40.30.130">
    <property type="match status" value="1"/>
</dbReference>
<dbReference type="InterPro" id="IPR051335">
    <property type="entry name" value="Alanyl-tRNA_Editing_Enzymes"/>
</dbReference>
<organism evidence="1 2">
    <name type="scientific">Gibbsiella dentisursi</name>
    <dbReference type="NCBI Taxonomy" id="796890"/>
    <lineage>
        <taxon>Bacteria</taxon>
        <taxon>Pseudomonadati</taxon>
        <taxon>Pseudomonadota</taxon>
        <taxon>Gammaproteobacteria</taxon>
        <taxon>Enterobacterales</taxon>
        <taxon>Yersiniaceae</taxon>
        <taxon>Gibbsiella</taxon>
    </lineage>
</organism>
<comment type="caution">
    <text evidence="1">The sequence shown here is derived from an EMBL/GenBank/DDBJ whole genome shotgun (WGS) entry which is preliminary data.</text>
</comment>
<keyword evidence="2" id="KW-1185">Reference proteome</keyword>
<proteinExistence type="predicted"/>
<name>A0ABP7KVZ4_9GAMM</name>
<dbReference type="Gene3D" id="3.30.980.10">
    <property type="entry name" value="Threonyl-trna Synthetase, Chain A, domain 2"/>
    <property type="match status" value="1"/>
</dbReference>
<gene>
    <name evidence="1" type="ORF">GCM10022405_12340</name>
</gene>
<dbReference type="InterPro" id="IPR009000">
    <property type="entry name" value="Transl_B-barrel_sf"/>
</dbReference>
<dbReference type="InterPro" id="IPR018163">
    <property type="entry name" value="Thr/Ala-tRNA-synth_IIc_edit"/>
</dbReference>
<dbReference type="PANTHER" id="PTHR43462">
    <property type="entry name" value="ALANYL-TRNA EDITING PROTEIN"/>
    <property type="match status" value="1"/>
</dbReference>
<protein>
    <submittedName>
        <fullName evidence="1">Alanyl-tRNA synthetase</fullName>
    </submittedName>
</protein>
<dbReference type="RefSeq" id="WP_346079861.1">
    <property type="nucleotide sequence ID" value="NZ_BAABDG010000002.1"/>
</dbReference>
<reference evidence="2" key="1">
    <citation type="journal article" date="2019" name="Int. J. Syst. Evol. Microbiol.">
        <title>The Global Catalogue of Microorganisms (GCM) 10K type strain sequencing project: providing services to taxonomists for standard genome sequencing and annotation.</title>
        <authorList>
            <consortium name="The Broad Institute Genomics Platform"/>
            <consortium name="The Broad Institute Genome Sequencing Center for Infectious Disease"/>
            <person name="Wu L."/>
            <person name="Ma J."/>
        </authorList>
    </citation>
    <scope>NUCLEOTIDE SEQUENCE [LARGE SCALE GENOMIC DNA]</scope>
    <source>
        <strain evidence="2">JCM 17201</strain>
    </source>
</reference>
<accession>A0ABP7KVZ4</accession>
<dbReference type="PANTHER" id="PTHR43462:SF2">
    <property type="entry name" value="THREONYL AND ALANYL TRNA SYNTHETASE SECOND ADDITIONAL DOMAIN-CONTAINING PROTEIN"/>
    <property type="match status" value="1"/>
</dbReference>
<sequence length="210" mass="22330">MKTERLYYASDDLQRQAQVLACDATEDGRYAVVLAATLFHPQGGGQRADAGILGGKTVLHVSSCGDEVVHLLAEPLPLGLVEMQVDGATRLLHSRWHSAGHLIGWLGESRGWRPVKAHHWPGEGRITFAPGAAAQTVGADFLQASLAGLIAADLSRVQVLEQGIRQVGFGDLPAYSCGGTHVRSLAELVGVHISAVKMKKGQLVVHYGMA</sequence>
<dbReference type="SUPFAM" id="SSF50447">
    <property type="entry name" value="Translation proteins"/>
    <property type="match status" value="1"/>
</dbReference>
<dbReference type="SUPFAM" id="SSF55186">
    <property type="entry name" value="ThrRS/AlaRS common domain"/>
    <property type="match status" value="1"/>
</dbReference>
<evidence type="ECO:0000313" key="2">
    <source>
        <dbReference type="Proteomes" id="UP001499994"/>
    </source>
</evidence>